<sequence>MDPSPVAPGRARARAPEEQPPPDGPWARFDDLRAGTALLCPPPYRVLSTTRPDEVAGVLQEVHDATEAGAWAFGFVSYEAASGLDDGLPGAHVPGEPPLVWFGLCAEPRPVAPVGEVPEDPRAPVSWQPDWTDDEHARAVSTVREHIAAGETYQCNLTDRLRTRDAGDPAALYARLALAQRGAHNAYLDLGRFAVASASPELFFEWTGARVRTRPMKGTAARGRTTAEDREQSRLLRASSKEQAENLMIVDLLRNDLGRIAEVGSVTVDELFSLERYPTVWQMTSEVSARLRPGVGLTGIFRALFPCGSVTGAPKQRTMRLVAELEPTPRGVYCGAIGLVAPPTAAFRARFSVAIRTAVVDRATGAGVYGAGGGITWGSDPARERAELHAKAAVLAHPVADHQLLETLAFVPGEGLRNVERHLDRMADSADWSGFRFDRDAVAGSLGSAVAGREEPARVRALLFRDGRVRVDVGPLPPPPARPVRLALDDEPVDAGSPWLQHKTTRREVYRSRALRHPEADDVVLVNQRGELTETTIATLAVRLGEQWWTPPTGSGCLPGVERARLLELGRLRERVLTVADLRAAEELAVVSSLRGWRTALLAPAAPGGDPADRRLLPRPAAEPAARGSILRSRGHR</sequence>
<dbReference type="PRINTS" id="PR00095">
    <property type="entry name" value="ANTSNTHASEI"/>
</dbReference>
<feature type="compositionally biased region" description="Low complexity" evidence="1">
    <location>
        <begin position="1"/>
        <end position="10"/>
    </location>
</feature>
<dbReference type="InterPro" id="IPR005802">
    <property type="entry name" value="ADC_synth_comp_1"/>
</dbReference>
<feature type="compositionally biased region" description="Low complexity" evidence="1">
    <location>
        <begin position="618"/>
        <end position="627"/>
    </location>
</feature>
<feature type="region of interest" description="Disordered" evidence="1">
    <location>
        <begin position="1"/>
        <end position="26"/>
    </location>
</feature>
<dbReference type="RefSeq" id="WP_163202107.1">
    <property type="nucleotide sequence ID" value="NZ_JAAGWG010000002.1"/>
</dbReference>
<dbReference type="InterPro" id="IPR001544">
    <property type="entry name" value="Aminotrans_IV"/>
</dbReference>
<accession>A0A6L9VY49</accession>
<dbReference type="EC" id="2.6.1.85" evidence="3"/>
<dbReference type="GO" id="GO:0046820">
    <property type="term" value="F:4-amino-4-deoxychorismate synthase activity"/>
    <property type="evidence" value="ECO:0007669"/>
    <property type="project" value="UniProtKB-EC"/>
</dbReference>
<dbReference type="SUPFAM" id="SSF56322">
    <property type="entry name" value="ADC synthase"/>
    <property type="match status" value="1"/>
</dbReference>
<dbReference type="GO" id="GO:0009396">
    <property type="term" value="P:folic acid-containing compound biosynthetic process"/>
    <property type="evidence" value="ECO:0007669"/>
    <property type="project" value="InterPro"/>
</dbReference>
<dbReference type="Pfam" id="PF00425">
    <property type="entry name" value="Chorismate_bind"/>
    <property type="match status" value="1"/>
</dbReference>
<evidence type="ECO:0000313" key="4">
    <source>
        <dbReference type="Proteomes" id="UP000479241"/>
    </source>
</evidence>
<reference evidence="3 4" key="1">
    <citation type="submission" date="2019-12" db="EMBL/GenBank/DDBJ databases">
        <title>the WGS of Blastococcus saxobsidens 67B17.</title>
        <authorList>
            <person name="Jiang Z."/>
        </authorList>
    </citation>
    <scope>NUCLEOTIDE SEQUENCE [LARGE SCALE GENOMIC DNA]</scope>
    <source>
        <strain evidence="3 4">67B17</strain>
    </source>
</reference>
<dbReference type="AlphaFoldDB" id="A0A6L9VY49"/>
<feature type="domain" description="Chorismate-utilising enzyme C-terminal" evidence="2">
    <location>
        <begin position="134"/>
        <end position="391"/>
    </location>
</feature>
<proteinExistence type="predicted"/>
<feature type="region of interest" description="Disordered" evidence="1">
    <location>
        <begin position="215"/>
        <end position="234"/>
    </location>
</feature>
<name>A0A6L9VY49_9ACTN</name>
<evidence type="ECO:0000259" key="2">
    <source>
        <dbReference type="Pfam" id="PF00425"/>
    </source>
</evidence>
<dbReference type="Gene3D" id="3.30.470.10">
    <property type="match status" value="1"/>
</dbReference>
<dbReference type="Gene3D" id="3.20.10.10">
    <property type="entry name" value="D-amino Acid Aminotransferase, subunit A, domain 2"/>
    <property type="match status" value="1"/>
</dbReference>
<keyword evidence="3" id="KW-0808">Transferase</keyword>
<keyword evidence="3" id="KW-0032">Aminotransferase</keyword>
<dbReference type="InterPro" id="IPR043132">
    <property type="entry name" value="BCAT-like_C"/>
</dbReference>
<evidence type="ECO:0000313" key="3">
    <source>
        <dbReference type="EMBL" id="NEK84726.1"/>
    </source>
</evidence>
<dbReference type="Pfam" id="PF01063">
    <property type="entry name" value="Aminotran_4"/>
    <property type="match status" value="1"/>
</dbReference>
<organism evidence="3 4">
    <name type="scientific">Blastococcus saxobsidens</name>
    <dbReference type="NCBI Taxonomy" id="138336"/>
    <lineage>
        <taxon>Bacteria</taxon>
        <taxon>Bacillati</taxon>
        <taxon>Actinomycetota</taxon>
        <taxon>Actinomycetes</taxon>
        <taxon>Geodermatophilales</taxon>
        <taxon>Geodermatophilaceae</taxon>
        <taxon>Blastococcus</taxon>
    </lineage>
</organism>
<dbReference type="GO" id="GO:0000162">
    <property type="term" value="P:L-tryptophan biosynthetic process"/>
    <property type="evidence" value="ECO:0007669"/>
    <property type="project" value="TreeGrafter"/>
</dbReference>
<dbReference type="NCBIfam" id="TIGR00553">
    <property type="entry name" value="pabB"/>
    <property type="match status" value="1"/>
</dbReference>
<gene>
    <name evidence="3" type="primary">pabB</name>
    <name evidence="3" type="ORF">GCU60_02960</name>
</gene>
<evidence type="ECO:0000256" key="1">
    <source>
        <dbReference type="SAM" id="MobiDB-lite"/>
    </source>
</evidence>
<dbReference type="InterPro" id="IPR019999">
    <property type="entry name" value="Anth_synth_I-like"/>
</dbReference>
<dbReference type="InterPro" id="IPR043131">
    <property type="entry name" value="BCAT-like_N"/>
</dbReference>
<protein>
    <submittedName>
        <fullName evidence="3">Aminodeoxychorismate synthase component I</fullName>
        <ecNumber evidence="3">2.6.1.85</ecNumber>
    </submittedName>
</protein>
<dbReference type="InterPro" id="IPR005801">
    <property type="entry name" value="ADC_synthase"/>
</dbReference>
<comment type="caution">
    <text evidence="3">The sequence shown here is derived from an EMBL/GenBank/DDBJ whole genome shotgun (WGS) entry which is preliminary data.</text>
</comment>
<dbReference type="PANTHER" id="PTHR11236:SF50">
    <property type="entry name" value="AMINODEOXYCHORISMATE SYNTHASE COMPONENT 1"/>
    <property type="match status" value="1"/>
</dbReference>
<feature type="compositionally biased region" description="Basic and acidic residues" evidence="1">
    <location>
        <begin position="225"/>
        <end position="234"/>
    </location>
</feature>
<dbReference type="Gene3D" id="3.60.120.10">
    <property type="entry name" value="Anthranilate synthase"/>
    <property type="match status" value="1"/>
</dbReference>
<feature type="region of interest" description="Disordered" evidence="1">
    <location>
        <begin position="606"/>
        <end position="637"/>
    </location>
</feature>
<dbReference type="Proteomes" id="UP000479241">
    <property type="component" value="Unassembled WGS sequence"/>
</dbReference>
<dbReference type="InterPro" id="IPR015890">
    <property type="entry name" value="Chorismate_C"/>
</dbReference>
<dbReference type="EMBL" id="JAAGWG010000002">
    <property type="protein sequence ID" value="NEK84726.1"/>
    <property type="molecule type" value="Genomic_DNA"/>
</dbReference>
<dbReference type="InterPro" id="IPR036038">
    <property type="entry name" value="Aminotransferase-like"/>
</dbReference>
<dbReference type="SUPFAM" id="SSF56752">
    <property type="entry name" value="D-aminoacid aminotransferase-like PLP-dependent enzymes"/>
    <property type="match status" value="1"/>
</dbReference>
<dbReference type="PANTHER" id="PTHR11236">
    <property type="entry name" value="AMINOBENZOATE/ANTHRANILATE SYNTHASE"/>
    <property type="match status" value="1"/>
</dbReference>